<keyword evidence="2" id="KW-0732">Signal</keyword>
<feature type="chain" id="PRO_5040815900" evidence="2">
    <location>
        <begin position="22"/>
        <end position="290"/>
    </location>
</feature>
<evidence type="ECO:0000313" key="4">
    <source>
        <dbReference type="Proteomes" id="UP001139462"/>
    </source>
</evidence>
<reference evidence="3" key="1">
    <citation type="submission" date="2021-09" db="EMBL/GenBank/DDBJ databases">
        <title>Genome of Aequorivita sp. strain F64183.</title>
        <authorList>
            <person name="Wang Y."/>
        </authorList>
    </citation>
    <scope>NUCLEOTIDE SEQUENCE</scope>
    <source>
        <strain evidence="3">F64183</strain>
    </source>
</reference>
<comment type="caution">
    <text evidence="3">The sequence shown here is derived from an EMBL/GenBank/DDBJ whole genome shotgun (WGS) entry which is preliminary data.</text>
</comment>
<organism evidence="3 4">
    <name type="scientific">Aequorivita xiaoshiensis</name>
    <dbReference type="NCBI Taxonomy" id="2874476"/>
    <lineage>
        <taxon>Bacteria</taxon>
        <taxon>Pseudomonadati</taxon>
        <taxon>Bacteroidota</taxon>
        <taxon>Flavobacteriia</taxon>
        <taxon>Flavobacteriales</taxon>
        <taxon>Flavobacteriaceae</taxon>
        <taxon>Aequorivita</taxon>
    </lineage>
</organism>
<evidence type="ECO:0000256" key="2">
    <source>
        <dbReference type="SAM" id="SignalP"/>
    </source>
</evidence>
<dbReference type="EMBL" id="JAIRBB010000005">
    <property type="protein sequence ID" value="MCG2431104.1"/>
    <property type="molecule type" value="Genomic_DNA"/>
</dbReference>
<sequence>MKTKNILIAFTFLLIGTNIQAQILDKMAKRAERTVERTVLNRTDREVSKQTNKTIDGVIEGDKEKKTKKTPKKSKSKKKTRNSNIIGGNMDGIPDSYNFQYSLDMKITSDGNTSNLKYFAAPNASYFGTGVAGQNNSVIVYDIENQAMITFMNSNGQKMAMKMNMPLQEEMQEMINQKGSNSKGDGMKYIPIEGKTILGYKCKGYLVKQEEGTSKIYITNEAPIGFLGMLASVNAIGDDKNTIDIPFDENSTIMEMEFTSNSKNRDDMHILCTAIEKHQFTINRNEYRGL</sequence>
<gene>
    <name evidence="3" type="ORF">K8344_08230</name>
</gene>
<feature type="region of interest" description="Disordered" evidence="1">
    <location>
        <begin position="42"/>
        <end position="87"/>
    </location>
</feature>
<name>A0A9X1R2I6_9FLAO</name>
<proteinExistence type="predicted"/>
<evidence type="ECO:0000313" key="3">
    <source>
        <dbReference type="EMBL" id="MCG2431104.1"/>
    </source>
</evidence>
<feature type="signal peptide" evidence="2">
    <location>
        <begin position="1"/>
        <end position="21"/>
    </location>
</feature>
<dbReference type="AlphaFoldDB" id="A0A9X1R2I6"/>
<evidence type="ECO:0000256" key="1">
    <source>
        <dbReference type="SAM" id="MobiDB-lite"/>
    </source>
</evidence>
<protein>
    <submittedName>
        <fullName evidence="3">DUF4412 domain-containing protein</fullName>
    </submittedName>
</protein>
<dbReference type="Proteomes" id="UP001139462">
    <property type="component" value="Unassembled WGS sequence"/>
</dbReference>
<dbReference type="RefSeq" id="WP_237608253.1">
    <property type="nucleotide sequence ID" value="NZ_JAIRBB010000005.1"/>
</dbReference>
<keyword evidence="4" id="KW-1185">Reference proteome</keyword>
<feature type="compositionally biased region" description="Basic residues" evidence="1">
    <location>
        <begin position="66"/>
        <end position="81"/>
    </location>
</feature>
<accession>A0A9X1R2I6</accession>